<dbReference type="EMBL" id="SRLO01012967">
    <property type="protein sequence ID" value="TNN25272.1"/>
    <property type="molecule type" value="Genomic_DNA"/>
</dbReference>
<organism evidence="1 2">
    <name type="scientific">Liparis tanakae</name>
    <name type="common">Tanaka's snailfish</name>
    <dbReference type="NCBI Taxonomy" id="230148"/>
    <lineage>
        <taxon>Eukaryota</taxon>
        <taxon>Metazoa</taxon>
        <taxon>Chordata</taxon>
        <taxon>Craniata</taxon>
        <taxon>Vertebrata</taxon>
        <taxon>Euteleostomi</taxon>
        <taxon>Actinopterygii</taxon>
        <taxon>Neopterygii</taxon>
        <taxon>Teleostei</taxon>
        <taxon>Neoteleostei</taxon>
        <taxon>Acanthomorphata</taxon>
        <taxon>Eupercaria</taxon>
        <taxon>Perciformes</taxon>
        <taxon>Cottioidei</taxon>
        <taxon>Cottales</taxon>
        <taxon>Liparidae</taxon>
        <taxon>Liparis</taxon>
    </lineage>
</organism>
<gene>
    <name evidence="1" type="ORF">EYF80_064601</name>
</gene>
<proteinExistence type="predicted"/>
<name>A0A4Z2EAI5_9TELE</name>
<evidence type="ECO:0000313" key="2">
    <source>
        <dbReference type="Proteomes" id="UP000314294"/>
    </source>
</evidence>
<comment type="caution">
    <text evidence="1">The sequence shown here is derived from an EMBL/GenBank/DDBJ whole genome shotgun (WGS) entry which is preliminary data.</text>
</comment>
<evidence type="ECO:0000313" key="1">
    <source>
        <dbReference type="EMBL" id="TNN25272.1"/>
    </source>
</evidence>
<accession>A0A4Z2EAI5</accession>
<protein>
    <submittedName>
        <fullName evidence="1">Uncharacterized protein</fullName>
    </submittedName>
</protein>
<dbReference type="Proteomes" id="UP000314294">
    <property type="component" value="Unassembled WGS sequence"/>
</dbReference>
<dbReference type="AlphaFoldDB" id="A0A4Z2EAI5"/>
<keyword evidence="2" id="KW-1185">Reference proteome</keyword>
<reference evidence="1 2" key="1">
    <citation type="submission" date="2019-03" db="EMBL/GenBank/DDBJ databases">
        <title>First draft genome of Liparis tanakae, snailfish: a comprehensive survey of snailfish specific genes.</title>
        <authorList>
            <person name="Kim W."/>
            <person name="Song I."/>
            <person name="Jeong J.-H."/>
            <person name="Kim D."/>
            <person name="Kim S."/>
            <person name="Ryu S."/>
            <person name="Song J.Y."/>
            <person name="Lee S.K."/>
        </authorList>
    </citation>
    <scope>NUCLEOTIDE SEQUENCE [LARGE SCALE GENOMIC DNA]</scope>
    <source>
        <tissue evidence="1">Muscle</tissue>
    </source>
</reference>
<sequence>MLVTVIPEGESGSVIFAPSRFRSLVNGVFGNELCDWLPLRSPSVSDTRRVAVKRFRSPRWTRVKYRIDDVEIVEH</sequence>